<sequence length="320" mass="34881">MIDLLFLVLPGSLLLDLAGPAEAFRLANRHLEQRGKPAAFRLRYLSPAPEAISSVGLMLSGLEPLPEQLPKASWTVLLGQRGQLLQDRQMLRSPAWQAVRLWLGRLIAPRLLEADSPHRLLSVCAGALLAADAGLLARRHCTTHHEMLATLQDLAPTAEVVNNRVFVIDGPVASSAGVTAGIDLALHLIAGECGEDITAAVAQDMVVYLRRGPRDPELSPLLQHRNHLHPAVHRVQDAITRQPAEDWSLQRMAAQGAVTPRHLSRLFATHAQVTPLHYLQNIRLEHARQALARGASVTQAALDAGFSSDQQMRRAAARLS</sequence>
<dbReference type="Proteomes" id="UP000295361">
    <property type="component" value="Unassembled WGS sequence"/>
</dbReference>
<dbReference type="PANTHER" id="PTHR43130">
    <property type="entry name" value="ARAC-FAMILY TRANSCRIPTIONAL REGULATOR"/>
    <property type="match status" value="1"/>
</dbReference>
<dbReference type="EMBL" id="SNXS01000003">
    <property type="protein sequence ID" value="TDP71127.1"/>
    <property type="molecule type" value="Genomic_DNA"/>
</dbReference>
<dbReference type="AlphaFoldDB" id="A0A4V3CTA9"/>
<dbReference type="Gene3D" id="1.10.10.60">
    <property type="entry name" value="Homeodomain-like"/>
    <property type="match status" value="1"/>
</dbReference>
<comment type="caution">
    <text evidence="4">The sequence shown here is derived from an EMBL/GenBank/DDBJ whole genome shotgun (WGS) entry which is preliminary data.</text>
</comment>
<keyword evidence="1" id="KW-0805">Transcription regulation</keyword>
<dbReference type="InterPro" id="IPR052158">
    <property type="entry name" value="INH-QAR"/>
</dbReference>
<feature type="domain" description="HTH araC/xylS-type" evidence="3">
    <location>
        <begin position="233"/>
        <end position="320"/>
    </location>
</feature>
<dbReference type="InterPro" id="IPR018060">
    <property type="entry name" value="HTH_AraC"/>
</dbReference>
<dbReference type="GO" id="GO:0003700">
    <property type="term" value="F:DNA-binding transcription factor activity"/>
    <property type="evidence" value="ECO:0007669"/>
    <property type="project" value="InterPro"/>
</dbReference>
<dbReference type="SUPFAM" id="SSF46689">
    <property type="entry name" value="Homeodomain-like"/>
    <property type="match status" value="1"/>
</dbReference>
<accession>A0A4V3CTA9</accession>
<keyword evidence="5" id="KW-1185">Reference proteome</keyword>
<evidence type="ECO:0000256" key="2">
    <source>
        <dbReference type="ARBA" id="ARBA00023163"/>
    </source>
</evidence>
<dbReference type="PANTHER" id="PTHR43130:SF3">
    <property type="entry name" value="HTH-TYPE TRANSCRIPTIONAL REGULATOR RV1931C"/>
    <property type="match status" value="1"/>
</dbReference>
<name>A0A4V3CTA9_9BURK</name>
<dbReference type="InterPro" id="IPR002818">
    <property type="entry name" value="DJ-1/PfpI"/>
</dbReference>
<dbReference type="Gene3D" id="3.40.50.880">
    <property type="match status" value="1"/>
</dbReference>
<evidence type="ECO:0000256" key="1">
    <source>
        <dbReference type="ARBA" id="ARBA00023015"/>
    </source>
</evidence>
<keyword evidence="2" id="KW-0804">Transcription</keyword>
<gene>
    <name evidence="4" type="ORF">DES47_103105</name>
</gene>
<dbReference type="Pfam" id="PF01965">
    <property type="entry name" value="DJ-1_PfpI"/>
    <property type="match status" value="1"/>
</dbReference>
<evidence type="ECO:0000313" key="5">
    <source>
        <dbReference type="Proteomes" id="UP000295361"/>
    </source>
</evidence>
<dbReference type="OrthoDB" id="8543772at2"/>
<organism evidence="4 5">
    <name type="scientific">Roseateles toxinivorans</name>
    <dbReference type="NCBI Taxonomy" id="270368"/>
    <lineage>
        <taxon>Bacteria</taxon>
        <taxon>Pseudomonadati</taxon>
        <taxon>Pseudomonadota</taxon>
        <taxon>Betaproteobacteria</taxon>
        <taxon>Burkholderiales</taxon>
        <taxon>Sphaerotilaceae</taxon>
        <taxon>Roseateles</taxon>
    </lineage>
</organism>
<evidence type="ECO:0000259" key="3">
    <source>
        <dbReference type="PROSITE" id="PS01124"/>
    </source>
</evidence>
<dbReference type="GO" id="GO:0043565">
    <property type="term" value="F:sequence-specific DNA binding"/>
    <property type="evidence" value="ECO:0007669"/>
    <property type="project" value="InterPro"/>
</dbReference>
<protein>
    <submittedName>
        <fullName evidence="4">Transcriptional regulator GlxA family with amidase domain</fullName>
    </submittedName>
</protein>
<dbReference type="SUPFAM" id="SSF52317">
    <property type="entry name" value="Class I glutamine amidotransferase-like"/>
    <property type="match status" value="1"/>
</dbReference>
<dbReference type="InParanoid" id="A0A4V3CTA9"/>
<dbReference type="Pfam" id="PF12833">
    <property type="entry name" value="HTH_18"/>
    <property type="match status" value="1"/>
</dbReference>
<dbReference type="RefSeq" id="WP_133700926.1">
    <property type="nucleotide sequence ID" value="NZ_SNXS01000003.1"/>
</dbReference>
<evidence type="ECO:0000313" key="4">
    <source>
        <dbReference type="EMBL" id="TDP71127.1"/>
    </source>
</evidence>
<proteinExistence type="predicted"/>
<dbReference type="PROSITE" id="PS01124">
    <property type="entry name" value="HTH_ARAC_FAMILY_2"/>
    <property type="match status" value="1"/>
</dbReference>
<dbReference type="SMART" id="SM00342">
    <property type="entry name" value="HTH_ARAC"/>
    <property type="match status" value="1"/>
</dbReference>
<reference evidence="4 5" key="1">
    <citation type="submission" date="2019-03" db="EMBL/GenBank/DDBJ databases">
        <title>Genomic Encyclopedia of Type Strains, Phase IV (KMG-IV): sequencing the most valuable type-strain genomes for metagenomic binning, comparative biology and taxonomic classification.</title>
        <authorList>
            <person name="Goeker M."/>
        </authorList>
    </citation>
    <scope>NUCLEOTIDE SEQUENCE [LARGE SCALE GENOMIC DNA]</scope>
    <source>
        <strain evidence="4 5">DSM 16998</strain>
    </source>
</reference>
<dbReference type="InterPro" id="IPR009057">
    <property type="entry name" value="Homeodomain-like_sf"/>
</dbReference>
<dbReference type="InterPro" id="IPR029062">
    <property type="entry name" value="Class_I_gatase-like"/>
</dbReference>